<dbReference type="EC" id="4.2.1.47" evidence="3"/>
<name>A0A383BR84_9ZZZZ</name>
<evidence type="ECO:0000256" key="2">
    <source>
        <dbReference type="ARBA" id="ARBA00009263"/>
    </source>
</evidence>
<sequence>AQVDAMGTLRFLEAIQIYKPDTKIYQASTSELFGKAIEVPQNEETPFQPCSPYGIAKLYGYWIIVNYRESYNIFSCNGILFNHESPRRGGTFVTRKITTGVARIKLGLEKKIVLGNLDSTRDWGYAPEYVEGMWLMLQQDNPDDYVLATGENHSVRDFVEEAFININIEVLWEGESDKEVGKDANTGNVVIEVHPKYYRPVDVINLVGDYSKAKKILKWEPKTKFKQLVKVMVNADLKRESKLF</sequence>
<comment type="cofactor">
    <cofactor evidence="1">
        <name>NADP(+)</name>
        <dbReference type="ChEBI" id="CHEBI:58349"/>
    </cofactor>
</comment>
<comment type="similarity">
    <text evidence="2">Belongs to the NAD(P)-dependent epimerase/dehydratase family. GDP-mannose 4,6-dehydratase subfamily.</text>
</comment>
<proteinExistence type="inferred from homology"/>
<dbReference type="GO" id="GO:0008446">
    <property type="term" value="F:GDP-mannose 4,6-dehydratase activity"/>
    <property type="evidence" value="ECO:0007669"/>
    <property type="project" value="UniProtKB-EC"/>
</dbReference>
<dbReference type="InterPro" id="IPR006368">
    <property type="entry name" value="GDP_Man_deHydtase"/>
</dbReference>
<dbReference type="SUPFAM" id="SSF51735">
    <property type="entry name" value="NAD(P)-binding Rossmann-fold domains"/>
    <property type="match status" value="1"/>
</dbReference>
<dbReference type="FunFam" id="3.40.50.720:FF:000924">
    <property type="entry name" value="GDP-mannose 4,6 dehydratase"/>
    <property type="match status" value="1"/>
</dbReference>
<dbReference type="EMBL" id="UINC01202709">
    <property type="protein sequence ID" value="SVE22647.1"/>
    <property type="molecule type" value="Genomic_DNA"/>
</dbReference>
<reference evidence="6" key="1">
    <citation type="submission" date="2018-05" db="EMBL/GenBank/DDBJ databases">
        <authorList>
            <person name="Lanie J.A."/>
            <person name="Ng W.-L."/>
            <person name="Kazmierczak K.M."/>
            <person name="Andrzejewski T.M."/>
            <person name="Davidsen T.M."/>
            <person name="Wayne K.J."/>
            <person name="Tettelin H."/>
            <person name="Glass J.I."/>
            <person name="Rusch D."/>
            <person name="Podicherti R."/>
            <person name="Tsui H.-C.T."/>
            <person name="Winkler M.E."/>
        </authorList>
    </citation>
    <scope>NUCLEOTIDE SEQUENCE</scope>
</reference>
<dbReference type="Gene3D" id="3.40.50.720">
    <property type="entry name" value="NAD(P)-binding Rossmann-like Domain"/>
    <property type="match status" value="1"/>
</dbReference>
<dbReference type="InterPro" id="IPR016040">
    <property type="entry name" value="NAD(P)-bd_dom"/>
</dbReference>
<dbReference type="PANTHER" id="PTHR43715:SF1">
    <property type="entry name" value="GDP-MANNOSE 4,6 DEHYDRATASE"/>
    <property type="match status" value="1"/>
</dbReference>
<gene>
    <name evidence="6" type="ORF">METZ01_LOCUS475501</name>
</gene>
<keyword evidence="4" id="KW-0456">Lyase</keyword>
<dbReference type="PANTHER" id="PTHR43715">
    <property type="entry name" value="GDP-MANNOSE 4,6-DEHYDRATASE"/>
    <property type="match status" value="1"/>
</dbReference>
<evidence type="ECO:0000313" key="6">
    <source>
        <dbReference type="EMBL" id="SVE22647.1"/>
    </source>
</evidence>
<evidence type="ECO:0000256" key="4">
    <source>
        <dbReference type="ARBA" id="ARBA00023239"/>
    </source>
</evidence>
<dbReference type="Gene3D" id="3.90.25.10">
    <property type="entry name" value="UDP-galactose 4-epimerase, domain 1"/>
    <property type="match status" value="1"/>
</dbReference>
<accession>A0A383BR84</accession>
<organism evidence="6">
    <name type="scientific">marine metagenome</name>
    <dbReference type="NCBI Taxonomy" id="408172"/>
    <lineage>
        <taxon>unclassified sequences</taxon>
        <taxon>metagenomes</taxon>
        <taxon>ecological metagenomes</taxon>
    </lineage>
</organism>
<dbReference type="Pfam" id="PF16363">
    <property type="entry name" value="GDP_Man_Dehyd"/>
    <property type="match status" value="1"/>
</dbReference>
<feature type="non-terminal residue" evidence="6">
    <location>
        <position position="1"/>
    </location>
</feature>
<dbReference type="AlphaFoldDB" id="A0A383BR84"/>
<feature type="non-terminal residue" evidence="6">
    <location>
        <position position="244"/>
    </location>
</feature>
<evidence type="ECO:0000256" key="1">
    <source>
        <dbReference type="ARBA" id="ARBA00001937"/>
    </source>
</evidence>
<dbReference type="InterPro" id="IPR036291">
    <property type="entry name" value="NAD(P)-bd_dom_sf"/>
</dbReference>
<evidence type="ECO:0000256" key="3">
    <source>
        <dbReference type="ARBA" id="ARBA00011989"/>
    </source>
</evidence>
<evidence type="ECO:0000259" key="5">
    <source>
        <dbReference type="Pfam" id="PF16363"/>
    </source>
</evidence>
<dbReference type="CDD" id="cd05260">
    <property type="entry name" value="GDP_MD_SDR_e"/>
    <property type="match status" value="1"/>
</dbReference>
<feature type="domain" description="NAD(P)-binding" evidence="5">
    <location>
        <begin position="1"/>
        <end position="232"/>
    </location>
</feature>
<protein>
    <recommendedName>
        <fullName evidence="3">GDP-mannose 4,6-dehydratase</fullName>
        <ecNumber evidence="3">4.2.1.47</ecNumber>
    </recommendedName>
</protein>
<dbReference type="GO" id="GO:0042351">
    <property type="term" value="P:'de novo' GDP-L-fucose biosynthetic process"/>
    <property type="evidence" value="ECO:0007669"/>
    <property type="project" value="TreeGrafter"/>
</dbReference>